<dbReference type="Proteomes" id="UP000703269">
    <property type="component" value="Unassembled WGS sequence"/>
</dbReference>
<sequence length="424" mass="45531">MILRGAYCAGGRTGARRAGAMLPRNFASGSQVRLLSLGSLQAKAPLVVRPSLYALPGSSRNFWSSSKGSGSGSSPANPSAAPVEAADNVDTAVTFEEPAAEAAQLVESTDLLDAAPVVEAAQDATATFSNSAIDTVAQLAPMQYGDLAALGLASWWPSGISQWGMELLHVSTGLPWFWTIVGATVVSRVIVFPFAVMSIRNSARMAPHQADFEKLREEINIARLSGDMAQMQRAVMKQQIMYKKIGVSLPGMMVPPFAQIPITLGMFFGVKRMCDLPVPQLQQSGVSFWQDLTIPDPTYLLPILATAGMNIGLSLGMRDMAASETTPHLINGLRILSILGVLLMLKLPAGVLVHLLTGTVCMSVQSAVLRLPAVRRALDIPVRPANAGTKSVSMMDSIRYLGQWWQKKQADAAYQARLKSRQRR</sequence>
<keyword evidence="3 9" id="KW-0812">Transmembrane</keyword>
<keyword evidence="4" id="KW-0999">Mitochondrion inner membrane</keyword>
<dbReference type="InterPro" id="IPR001708">
    <property type="entry name" value="YidC/ALB3/OXA1/COX18"/>
</dbReference>
<name>A0A9P3G725_9APHY</name>
<dbReference type="AlphaFoldDB" id="A0A9P3G725"/>
<keyword evidence="6 11" id="KW-1133">Transmembrane helix</keyword>
<evidence type="ECO:0000256" key="1">
    <source>
        <dbReference type="ARBA" id="ARBA00004448"/>
    </source>
</evidence>
<evidence type="ECO:0000256" key="6">
    <source>
        <dbReference type="ARBA" id="ARBA00022989"/>
    </source>
</evidence>
<accession>A0A9P3G725</accession>
<evidence type="ECO:0000256" key="11">
    <source>
        <dbReference type="SAM" id="Phobius"/>
    </source>
</evidence>
<evidence type="ECO:0000313" key="14">
    <source>
        <dbReference type="Proteomes" id="UP000703269"/>
    </source>
</evidence>
<evidence type="ECO:0000256" key="8">
    <source>
        <dbReference type="ARBA" id="ARBA00023136"/>
    </source>
</evidence>
<dbReference type="PANTHER" id="PTHR12428">
    <property type="entry name" value="OXA1"/>
    <property type="match status" value="1"/>
</dbReference>
<dbReference type="CDD" id="cd20069">
    <property type="entry name" value="5TM_Oxa1-like"/>
    <property type="match status" value="1"/>
</dbReference>
<dbReference type="Pfam" id="PF02096">
    <property type="entry name" value="60KD_IMP"/>
    <property type="match status" value="1"/>
</dbReference>
<feature type="domain" description="Membrane insertase YidC/Oxa/ALB C-terminal" evidence="12">
    <location>
        <begin position="176"/>
        <end position="369"/>
    </location>
</feature>
<evidence type="ECO:0000313" key="13">
    <source>
        <dbReference type="EMBL" id="GJE89000.1"/>
    </source>
</evidence>
<evidence type="ECO:0000256" key="9">
    <source>
        <dbReference type="RuleBase" id="RU003945"/>
    </source>
</evidence>
<feature type="transmembrane region" description="Helical" evidence="11">
    <location>
        <begin position="329"/>
        <end position="345"/>
    </location>
</feature>
<evidence type="ECO:0000256" key="3">
    <source>
        <dbReference type="ARBA" id="ARBA00022692"/>
    </source>
</evidence>
<dbReference type="InterPro" id="IPR028055">
    <property type="entry name" value="YidC/Oxa/ALB_C"/>
</dbReference>
<dbReference type="EMBL" id="BPQB01000011">
    <property type="protein sequence ID" value="GJE89000.1"/>
    <property type="molecule type" value="Genomic_DNA"/>
</dbReference>
<feature type="compositionally biased region" description="Low complexity" evidence="10">
    <location>
        <begin position="64"/>
        <end position="82"/>
    </location>
</feature>
<dbReference type="GO" id="GO:0032979">
    <property type="term" value="P:protein insertion into mitochondrial inner membrane from matrix"/>
    <property type="evidence" value="ECO:0007669"/>
    <property type="project" value="TreeGrafter"/>
</dbReference>
<evidence type="ECO:0000256" key="10">
    <source>
        <dbReference type="SAM" id="MobiDB-lite"/>
    </source>
</evidence>
<gene>
    <name evidence="13" type="ORF">PsYK624_050890</name>
</gene>
<reference evidence="13 14" key="1">
    <citation type="submission" date="2021-08" db="EMBL/GenBank/DDBJ databases">
        <title>Draft Genome Sequence of Phanerochaete sordida strain YK-624.</title>
        <authorList>
            <person name="Mori T."/>
            <person name="Dohra H."/>
            <person name="Suzuki T."/>
            <person name="Kawagishi H."/>
            <person name="Hirai H."/>
        </authorList>
    </citation>
    <scope>NUCLEOTIDE SEQUENCE [LARGE SCALE GENOMIC DNA]</scope>
    <source>
        <strain evidence="13 14">YK-624</strain>
    </source>
</reference>
<feature type="transmembrane region" description="Helical" evidence="11">
    <location>
        <begin position="299"/>
        <end position="317"/>
    </location>
</feature>
<keyword evidence="5" id="KW-0809">Transit peptide</keyword>
<keyword evidence="8 11" id="KW-0472">Membrane</keyword>
<organism evidence="13 14">
    <name type="scientific">Phanerochaete sordida</name>
    <dbReference type="NCBI Taxonomy" id="48140"/>
    <lineage>
        <taxon>Eukaryota</taxon>
        <taxon>Fungi</taxon>
        <taxon>Dikarya</taxon>
        <taxon>Basidiomycota</taxon>
        <taxon>Agaricomycotina</taxon>
        <taxon>Agaricomycetes</taxon>
        <taxon>Polyporales</taxon>
        <taxon>Phanerochaetaceae</taxon>
        <taxon>Phanerochaete</taxon>
    </lineage>
</organism>
<feature type="transmembrane region" description="Helical" evidence="11">
    <location>
        <begin position="176"/>
        <end position="196"/>
    </location>
</feature>
<evidence type="ECO:0000256" key="5">
    <source>
        <dbReference type="ARBA" id="ARBA00022946"/>
    </source>
</evidence>
<feature type="region of interest" description="Disordered" evidence="10">
    <location>
        <begin position="64"/>
        <end position="85"/>
    </location>
</feature>
<comment type="caution">
    <text evidence="13">The sequence shown here is derived from an EMBL/GenBank/DDBJ whole genome shotgun (WGS) entry which is preliminary data.</text>
</comment>
<keyword evidence="7" id="KW-0496">Mitochondrion</keyword>
<evidence type="ECO:0000256" key="4">
    <source>
        <dbReference type="ARBA" id="ARBA00022792"/>
    </source>
</evidence>
<evidence type="ECO:0000259" key="12">
    <source>
        <dbReference type="Pfam" id="PF02096"/>
    </source>
</evidence>
<evidence type="ECO:0000256" key="2">
    <source>
        <dbReference type="ARBA" id="ARBA00009877"/>
    </source>
</evidence>
<evidence type="ECO:0000256" key="7">
    <source>
        <dbReference type="ARBA" id="ARBA00023128"/>
    </source>
</evidence>
<proteinExistence type="inferred from homology"/>
<comment type="similarity">
    <text evidence="2 9">Belongs to the OXA1/ALB3/YidC family.</text>
</comment>
<dbReference type="OrthoDB" id="2148490at2759"/>
<dbReference type="PANTHER" id="PTHR12428:SF66">
    <property type="entry name" value="MITOCHONDRIAL INNER MEMBRANE PROTEIN OXA1L"/>
    <property type="match status" value="1"/>
</dbReference>
<dbReference type="GO" id="GO:0005743">
    <property type="term" value="C:mitochondrial inner membrane"/>
    <property type="evidence" value="ECO:0007669"/>
    <property type="project" value="UniProtKB-SubCell"/>
</dbReference>
<dbReference type="GO" id="GO:0032977">
    <property type="term" value="F:membrane insertase activity"/>
    <property type="evidence" value="ECO:0007669"/>
    <property type="project" value="InterPro"/>
</dbReference>
<keyword evidence="14" id="KW-1185">Reference proteome</keyword>
<feature type="transmembrane region" description="Helical" evidence="11">
    <location>
        <begin position="245"/>
        <end position="268"/>
    </location>
</feature>
<comment type="subcellular location">
    <subcellularLocation>
        <location evidence="9">Membrane</location>
        <topology evidence="9">Multi-pass membrane protein</topology>
    </subcellularLocation>
    <subcellularLocation>
        <location evidence="1">Mitochondrion inner membrane</location>
        <topology evidence="1">Multi-pass membrane protein</topology>
    </subcellularLocation>
</comment>
<protein>
    <recommendedName>
        <fullName evidence="12">Membrane insertase YidC/Oxa/ALB C-terminal domain-containing protein</fullName>
    </recommendedName>
</protein>